<sequence length="26" mass="3090">MDSLTESVCGICNIRRYKRELRHVPL</sequence>
<organism evidence="4 5">
    <name type="scientific">Rotaria magnacalcarata</name>
    <dbReference type="NCBI Taxonomy" id="392030"/>
    <lineage>
        <taxon>Eukaryota</taxon>
        <taxon>Metazoa</taxon>
        <taxon>Spiralia</taxon>
        <taxon>Gnathifera</taxon>
        <taxon>Rotifera</taxon>
        <taxon>Eurotatoria</taxon>
        <taxon>Bdelloidea</taxon>
        <taxon>Philodinida</taxon>
        <taxon>Philodinidae</taxon>
        <taxon>Rotaria</taxon>
    </lineage>
</organism>
<comment type="caution">
    <text evidence="4">The sequence shown here is derived from an EMBL/GenBank/DDBJ whole genome shotgun (WGS) entry which is preliminary data.</text>
</comment>
<evidence type="ECO:0000313" key="2">
    <source>
        <dbReference type="EMBL" id="CAF4692563.1"/>
    </source>
</evidence>
<feature type="non-terminal residue" evidence="4">
    <location>
        <position position="26"/>
    </location>
</feature>
<dbReference type="EMBL" id="CAJOBH010097193">
    <property type="protein sequence ID" value="CAF4595225.1"/>
    <property type="molecule type" value="Genomic_DNA"/>
</dbReference>
<proteinExistence type="predicted"/>
<dbReference type="AlphaFoldDB" id="A0A8S3DF03"/>
<dbReference type="Proteomes" id="UP000676336">
    <property type="component" value="Unassembled WGS sequence"/>
</dbReference>
<dbReference type="EMBL" id="CAJOBJ010196313">
    <property type="protein sequence ID" value="CAF4969657.1"/>
    <property type="molecule type" value="Genomic_DNA"/>
</dbReference>
<dbReference type="EMBL" id="CAJOBH010129672">
    <property type="protein sequence ID" value="CAF4751019.1"/>
    <property type="molecule type" value="Genomic_DNA"/>
</dbReference>
<evidence type="ECO:0000313" key="5">
    <source>
        <dbReference type="Proteomes" id="UP000681720"/>
    </source>
</evidence>
<evidence type="ECO:0000313" key="1">
    <source>
        <dbReference type="EMBL" id="CAF4595225.1"/>
    </source>
</evidence>
<feature type="non-terminal residue" evidence="4">
    <location>
        <position position="1"/>
    </location>
</feature>
<dbReference type="Proteomes" id="UP000681720">
    <property type="component" value="Unassembled WGS sequence"/>
</dbReference>
<name>A0A8S3DF03_9BILA</name>
<dbReference type="Proteomes" id="UP000681967">
    <property type="component" value="Unassembled WGS sequence"/>
</dbReference>
<dbReference type="EMBL" id="CAJOBI010124056">
    <property type="protein sequence ID" value="CAF4692563.1"/>
    <property type="molecule type" value="Genomic_DNA"/>
</dbReference>
<evidence type="ECO:0000313" key="3">
    <source>
        <dbReference type="EMBL" id="CAF4751019.1"/>
    </source>
</evidence>
<protein>
    <submittedName>
        <fullName evidence="4">Uncharacterized protein</fullName>
    </submittedName>
</protein>
<evidence type="ECO:0000313" key="4">
    <source>
        <dbReference type="EMBL" id="CAF4969657.1"/>
    </source>
</evidence>
<accession>A0A8S3DF03</accession>
<reference evidence="4" key="1">
    <citation type="submission" date="2021-02" db="EMBL/GenBank/DDBJ databases">
        <authorList>
            <person name="Nowell W R."/>
        </authorList>
    </citation>
    <scope>NUCLEOTIDE SEQUENCE</scope>
</reference>
<gene>
    <name evidence="1" type="ORF">BYL167_LOCUS39886</name>
    <name evidence="3" type="ORF">BYL167_LOCUS46101</name>
    <name evidence="4" type="ORF">GIL414_LOCUS55349</name>
    <name evidence="2" type="ORF">SMN809_LOCUS42725</name>
</gene>